<dbReference type="AlphaFoldDB" id="A0A2H0V356"/>
<proteinExistence type="predicted"/>
<accession>A0A2H0V356</accession>
<evidence type="ECO:0000259" key="2">
    <source>
        <dbReference type="Pfam" id="PF18920"/>
    </source>
</evidence>
<gene>
    <name evidence="3" type="ORF">COT99_00330</name>
</gene>
<feature type="transmembrane region" description="Helical" evidence="1">
    <location>
        <begin position="94"/>
        <end position="115"/>
    </location>
</feature>
<feature type="transmembrane region" description="Helical" evidence="1">
    <location>
        <begin position="12"/>
        <end position="35"/>
    </location>
</feature>
<evidence type="ECO:0000256" key="1">
    <source>
        <dbReference type="SAM" id="Phobius"/>
    </source>
</evidence>
<evidence type="ECO:0000313" key="4">
    <source>
        <dbReference type="Proteomes" id="UP000228626"/>
    </source>
</evidence>
<organism evidence="3 4">
    <name type="scientific">Candidatus Falkowbacteria bacterium CG10_big_fil_rev_8_21_14_0_10_43_10</name>
    <dbReference type="NCBI Taxonomy" id="1974567"/>
    <lineage>
        <taxon>Bacteria</taxon>
        <taxon>Candidatus Falkowiibacteriota</taxon>
    </lineage>
</organism>
<dbReference type="Pfam" id="PF18920">
    <property type="entry name" value="DUF5671"/>
    <property type="match status" value="1"/>
</dbReference>
<keyword evidence="1" id="KW-0472">Membrane</keyword>
<feature type="transmembrane region" description="Helical" evidence="1">
    <location>
        <begin position="159"/>
        <end position="182"/>
    </location>
</feature>
<protein>
    <recommendedName>
        <fullName evidence="2">DUF5671 domain-containing protein</fullName>
    </recommendedName>
</protein>
<feature type="domain" description="DUF5671" evidence="2">
    <location>
        <begin position="11"/>
        <end position="144"/>
    </location>
</feature>
<dbReference type="InterPro" id="IPR043728">
    <property type="entry name" value="DUF5671"/>
</dbReference>
<keyword evidence="1" id="KW-1133">Transmembrane helix</keyword>
<feature type="transmembrane region" description="Helical" evidence="1">
    <location>
        <begin position="127"/>
        <end position="147"/>
    </location>
</feature>
<feature type="transmembrane region" description="Helical" evidence="1">
    <location>
        <begin position="55"/>
        <end position="74"/>
    </location>
</feature>
<reference evidence="4" key="1">
    <citation type="submission" date="2017-09" db="EMBL/GenBank/DDBJ databases">
        <title>Depth-based differentiation of microbial function through sediment-hosted aquifers and enrichment of novel symbionts in the deep terrestrial subsurface.</title>
        <authorList>
            <person name="Probst A.J."/>
            <person name="Ladd B."/>
            <person name="Jarett J.K."/>
            <person name="Geller-Mcgrath D.E."/>
            <person name="Sieber C.M.K."/>
            <person name="Emerson J.B."/>
            <person name="Anantharaman K."/>
            <person name="Thomas B.C."/>
            <person name="Malmstrom R."/>
            <person name="Stieglmeier M."/>
            <person name="Klingl A."/>
            <person name="Woyke T."/>
            <person name="Ryan C.M."/>
            <person name="Banfield J.F."/>
        </authorList>
    </citation>
    <scope>NUCLEOTIDE SEQUENCE [LARGE SCALE GENOMIC DNA]</scope>
</reference>
<comment type="caution">
    <text evidence="3">The sequence shown here is derived from an EMBL/GenBank/DDBJ whole genome shotgun (WGS) entry which is preliminary data.</text>
</comment>
<keyword evidence="1" id="KW-0812">Transmembrane</keyword>
<sequence length="306" mass="35309">MTSNNTAKFTFLYLLSLIALGFFAISAGNILFQLINKNIADIVESYNMLYNIQALRFAISAIIVSAPIYFVTVWQINKNLANGLLEKDSGIRKWLTYLILLVSALVIIGDLIAVIYNFLNGELSLKFSLKTLTILAIAGVVFSYYFYDMKREKIEQDKVVNYYFYLTAVLAIIIFISGIFFVESPAEARQKRLDNEVVNALNAVESAIQEYYMTEEKLPENLDVLIEDIDYIQGKDLQNVVTKKEFEYKITSEREYELCTEFLRSNMEDKDNYSYGYLEGRYRHEAGYDCLKKKVNDDTVKPMMVR</sequence>
<evidence type="ECO:0000313" key="3">
    <source>
        <dbReference type="EMBL" id="PIR93502.1"/>
    </source>
</evidence>
<name>A0A2H0V356_9BACT</name>
<dbReference type="EMBL" id="PFAR01000005">
    <property type="protein sequence ID" value="PIR93502.1"/>
    <property type="molecule type" value="Genomic_DNA"/>
</dbReference>
<dbReference type="Proteomes" id="UP000228626">
    <property type="component" value="Unassembled WGS sequence"/>
</dbReference>